<gene>
    <name evidence="2" type="ORF">CHARACLAT_027737</name>
</gene>
<evidence type="ECO:0000256" key="1">
    <source>
        <dbReference type="SAM" id="Phobius"/>
    </source>
</evidence>
<protein>
    <submittedName>
        <fullName evidence="2">Uncharacterized protein</fullName>
    </submittedName>
</protein>
<comment type="caution">
    <text evidence="2">The sequence shown here is derived from an EMBL/GenBank/DDBJ whole genome shotgun (WGS) entry which is preliminary data.</text>
</comment>
<sequence length="140" mass="16164">MDQVKRKVKLEGTNRDGQCTIVFCPITSRVGSDVEAAMQNIPSNNKRIILVLMHHTRNVDYSTAGKSWSEDYPDIKLEVHVLYHESMQGLLTCSKNTEAVYKMQKYFQQNGMYPWLRIVLLLVLAIFVVILFLVLLFELL</sequence>
<dbReference type="PANTHER" id="PTHR34488:SF1">
    <property type="entry name" value="SI:CH211-245H14.1-RELATED"/>
    <property type="match status" value="1"/>
</dbReference>
<dbReference type="PANTHER" id="PTHR34488">
    <property type="entry name" value="SI:CH211-245H14.1-RELATED"/>
    <property type="match status" value="1"/>
</dbReference>
<name>A0ABU7EXE0_9TELE</name>
<organism evidence="2 3">
    <name type="scientific">Characodon lateralis</name>
    <dbReference type="NCBI Taxonomy" id="208331"/>
    <lineage>
        <taxon>Eukaryota</taxon>
        <taxon>Metazoa</taxon>
        <taxon>Chordata</taxon>
        <taxon>Craniata</taxon>
        <taxon>Vertebrata</taxon>
        <taxon>Euteleostomi</taxon>
        <taxon>Actinopterygii</taxon>
        <taxon>Neopterygii</taxon>
        <taxon>Teleostei</taxon>
        <taxon>Neoteleostei</taxon>
        <taxon>Acanthomorphata</taxon>
        <taxon>Ovalentaria</taxon>
        <taxon>Atherinomorphae</taxon>
        <taxon>Cyprinodontiformes</taxon>
        <taxon>Goodeidae</taxon>
        <taxon>Characodon</taxon>
    </lineage>
</organism>
<proteinExistence type="predicted"/>
<keyword evidence="3" id="KW-1185">Reference proteome</keyword>
<keyword evidence="1" id="KW-1133">Transmembrane helix</keyword>
<evidence type="ECO:0000313" key="3">
    <source>
        <dbReference type="Proteomes" id="UP001352852"/>
    </source>
</evidence>
<evidence type="ECO:0000313" key="2">
    <source>
        <dbReference type="EMBL" id="MED6291837.1"/>
    </source>
</evidence>
<keyword evidence="1" id="KW-0472">Membrane</keyword>
<accession>A0ABU7EXE0</accession>
<feature type="transmembrane region" description="Helical" evidence="1">
    <location>
        <begin position="115"/>
        <end position="137"/>
    </location>
</feature>
<dbReference type="Proteomes" id="UP001352852">
    <property type="component" value="Unassembled WGS sequence"/>
</dbReference>
<keyword evidence="1" id="KW-0812">Transmembrane</keyword>
<reference evidence="2 3" key="1">
    <citation type="submission" date="2021-06" db="EMBL/GenBank/DDBJ databases">
        <authorList>
            <person name="Palmer J.M."/>
        </authorList>
    </citation>
    <scope>NUCLEOTIDE SEQUENCE [LARGE SCALE GENOMIC DNA]</scope>
    <source>
        <strain evidence="2 3">CL_MEX2019</strain>
        <tissue evidence="2">Muscle</tissue>
    </source>
</reference>
<dbReference type="EMBL" id="JAHUTJ010069135">
    <property type="protein sequence ID" value="MED6291837.1"/>
    <property type="molecule type" value="Genomic_DNA"/>
</dbReference>